<dbReference type="InterPro" id="IPR027396">
    <property type="entry name" value="DsrEFH-like"/>
</dbReference>
<gene>
    <name evidence="2" type="ORF">FAES_1436</name>
</gene>
<keyword evidence="3" id="KW-1185">Reference proteome</keyword>
<dbReference type="AlphaFoldDB" id="I0K5P3"/>
<dbReference type="InterPro" id="IPR003787">
    <property type="entry name" value="Sulphur_relay_DsrE/F-like"/>
</dbReference>
<dbReference type="HOGENOM" id="CLU_139144_3_0_10"/>
<feature type="signal peptide" evidence="1">
    <location>
        <begin position="1"/>
        <end position="20"/>
    </location>
</feature>
<feature type="chain" id="PRO_5003631135" evidence="1">
    <location>
        <begin position="21"/>
        <end position="146"/>
    </location>
</feature>
<dbReference type="STRING" id="1166018.FAES_1436"/>
<evidence type="ECO:0000313" key="3">
    <source>
        <dbReference type="Proteomes" id="UP000011058"/>
    </source>
</evidence>
<dbReference type="Gene3D" id="3.40.1260.10">
    <property type="entry name" value="DsrEFH-like"/>
    <property type="match status" value="1"/>
</dbReference>
<dbReference type="KEGG" id="fae:FAES_1436"/>
<evidence type="ECO:0000313" key="2">
    <source>
        <dbReference type="EMBL" id="CCG99446.1"/>
    </source>
</evidence>
<keyword evidence="1" id="KW-0732">Signal</keyword>
<organism evidence="2 3">
    <name type="scientific">Fibrella aestuarina BUZ 2</name>
    <dbReference type="NCBI Taxonomy" id="1166018"/>
    <lineage>
        <taxon>Bacteria</taxon>
        <taxon>Pseudomonadati</taxon>
        <taxon>Bacteroidota</taxon>
        <taxon>Cytophagia</taxon>
        <taxon>Cytophagales</taxon>
        <taxon>Spirosomataceae</taxon>
        <taxon>Fibrella</taxon>
    </lineage>
</organism>
<dbReference type="PATRIC" id="fig|1166018.3.peg.3167"/>
<reference evidence="2 3" key="1">
    <citation type="journal article" date="2012" name="J. Bacteriol.">
        <title>Genome Sequence of Fibrella aestuarina BUZ 2T, a Filamentous Marine Bacterium.</title>
        <authorList>
            <person name="Filippini M."/>
            <person name="Qi W."/>
            <person name="Blom J."/>
            <person name="Goesmann A."/>
            <person name="Smits T.H."/>
            <person name="Bagheri H.C."/>
        </authorList>
    </citation>
    <scope>NUCLEOTIDE SEQUENCE [LARGE SCALE GENOMIC DNA]</scope>
    <source>
        <strain evidence="3">BUZ 2T</strain>
    </source>
</reference>
<dbReference type="Pfam" id="PF02635">
    <property type="entry name" value="DsrE"/>
    <property type="match status" value="1"/>
</dbReference>
<dbReference type="Proteomes" id="UP000011058">
    <property type="component" value="Chromosome"/>
</dbReference>
<protein>
    <submittedName>
        <fullName evidence="2">Putative DsrE/DsrF-like family protein</fullName>
    </submittedName>
</protein>
<evidence type="ECO:0000256" key="1">
    <source>
        <dbReference type="SAM" id="SignalP"/>
    </source>
</evidence>
<dbReference type="SUPFAM" id="SSF75169">
    <property type="entry name" value="DsrEFH-like"/>
    <property type="match status" value="1"/>
</dbReference>
<accession>I0K5P3</accession>
<dbReference type="eggNOG" id="COG2044">
    <property type="taxonomic scope" value="Bacteria"/>
</dbReference>
<sequence>MMKSLSICLLLVLTATYSQAQMSLSKKMNMLIHITCGPADPTRAALGFLVAKTALAEGHSVTLFLAGDAAVLLRDAELDQVEGLGTGKLREHFEAIVKAGGRFYVSGLSAKARGITESDLQGKPAEFAMPTKLVQLAATSDRLFTY</sequence>
<name>I0K5P3_9BACT</name>
<dbReference type="EMBL" id="HE796683">
    <property type="protein sequence ID" value="CCG99446.1"/>
    <property type="molecule type" value="Genomic_DNA"/>
</dbReference>
<proteinExistence type="predicted"/>